<dbReference type="RefSeq" id="YP_009504703.1">
    <property type="nucleotide sequence ID" value="NC_038216.1"/>
</dbReference>
<organism evidence="2">
    <name type="scientific">Cyanophora biloba</name>
    <dbReference type="NCBI Taxonomy" id="1489483"/>
    <lineage>
        <taxon>Eukaryota</taxon>
        <taxon>Glaucocystophyceae</taxon>
        <taxon>Cyanophorales</taxon>
        <taxon>Cyanophoraceae</taxon>
        <taxon>Cyanophora</taxon>
    </lineage>
</organism>
<dbReference type="Pfam" id="PF10693">
    <property type="entry name" value="DUF2499"/>
    <property type="match status" value="1"/>
</dbReference>
<protein>
    <submittedName>
        <fullName evidence="2">Uncharacterized protein</fullName>
    </submittedName>
</protein>
<feature type="transmembrane region" description="Helical" evidence="1">
    <location>
        <begin position="41"/>
        <end position="61"/>
    </location>
</feature>
<dbReference type="EMBL" id="MG601103">
    <property type="protein sequence ID" value="AWW13853.1"/>
    <property type="molecule type" value="Genomic_DNA"/>
</dbReference>
<geneLocation type="plastid" evidence="2"/>
<evidence type="ECO:0000256" key="1">
    <source>
        <dbReference type="SAM" id="Phobius"/>
    </source>
</evidence>
<feature type="transmembrane region" description="Helical" evidence="1">
    <location>
        <begin position="6"/>
        <end position="29"/>
    </location>
</feature>
<keyword evidence="2" id="KW-0934">Plastid</keyword>
<dbReference type="InterPro" id="IPR019634">
    <property type="entry name" value="Uncharacterised_Ycf49"/>
</dbReference>
<dbReference type="PANTHER" id="PTHR33833:SF3">
    <property type="entry name" value="YCF49-LIKE PROTEIN"/>
    <property type="match status" value="1"/>
</dbReference>
<sequence length="109" mass="13046">MNVLSYLTWLVHLTSVFEWLNIIYIFILYSKFEKIPFFKKFILSLIPSFCSALSVCTLHFFNNNESFYLLINFQSFLTLISNLILYISILIYKNNINKKKVLDRKKIKC</sequence>
<accession>A0A2Z4HGW5</accession>
<keyword evidence="1" id="KW-1133">Transmembrane helix</keyword>
<evidence type="ECO:0000313" key="2">
    <source>
        <dbReference type="EMBL" id="AWW13853.1"/>
    </source>
</evidence>
<dbReference type="AlphaFoldDB" id="A0A2Z4HGW5"/>
<name>A0A2Z4HGW5_9EUKA</name>
<feature type="transmembrane region" description="Helical" evidence="1">
    <location>
        <begin position="67"/>
        <end position="92"/>
    </location>
</feature>
<gene>
    <name evidence="2" type="primary">ycf49</name>
</gene>
<keyword evidence="1" id="KW-0812">Transmembrane</keyword>
<proteinExistence type="predicted"/>
<reference evidence="2" key="1">
    <citation type="journal article" date="2018" name="Adv. Bot. Res.">
        <title>Chapter Four - Comparative Plastid Genomics of Glaucophytes species.</title>
        <authorList>
            <person name="Reyes-Prieto A."/>
            <person name="Russell S."/>
            <person name="Figueroa-Martinez F."/>
            <person name="Jackson C."/>
        </authorList>
    </citation>
    <scope>NUCLEOTIDE SEQUENCE</scope>
    <source>
        <strain evidence="2">UTEX LB 2766</strain>
    </source>
</reference>
<dbReference type="PANTHER" id="PTHR33833">
    <property type="entry name" value="NUCLEOLAR-LIKE PROTEIN-RELATED"/>
    <property type="match status" value="1"/>
</dbReference>
<dbReference type="GeneID" id="37543856"/>
<keyword evidence="1" id="KW-0472">Membrane</keyword>